<accession>A0A0D0CW99</accession>
<feature type="domain" description="DUF7330" evidence="2">
    <location>
        <begin position="49"/>
        <end position="230"/>
    </location>
</feature>
<proteinExistence type="predicted"/>
<sequence length="249" mass="27445">MIVTKESPENSLDNVPAKDNTPPPYAPFDPSPSSSAPPFAPPADLKPSNYILLDQDHRSIQGSYLLDPSLEIPNEFLAPLPDGLSEDRRSNFHASSKHENVSAILYLLNKPMHKSRNKVILNTSSPHGTVSTCIRREGLLPAFDLKSESRNEDVIVKIPRTYRGMIAGTTKNGRIWMSDAVSARAVVLSDVEGSTKRIFIGDLSARNDETDDSMVLETKNGSVKVYFEDEDLTPAVVKGAKGLLKKFRR</sequence>
<evidence type="ECO:0000259" key="2">
    <source>
        <dbReference type="Pfam" id="PF24016"/>
    </source>
</evidence>
<dbReference type="OrthoDB" id="5289249at2759"/>
<organism evidence="3 4">
    <name type="scientific">Collybiopsis luxurians FD-317 M1</name>
    <dbReference type="NCBI Taxonomy" id="944289"/>
    <lineage>
        <taxon>Eukaryota</taxon>
        <taxon>Fungi</taxon>
        <taxon>Dikarya</taxon>
        <taxon>Basidiomycota</taxon>
        <taxon>Agaricomycotina</taxon>
        <taxon>Agaricomycetes</taxon>
        <taxon>Agaricomycetidae</taxon>
        <taxon>Agaricales</taxon>
        <taxon>Marasmiineae</taxon>
        <taxon>Omphalotaceae</taxon>
        <taxon>Collybiopsis</taxon>
        <taxon>Collybiopsis luxurians</taxon>
    </lineage>
</organism>
<feature type="region of interest" description="Disordered" evidence="1">
    <location>
        <begin position="1"/>
        <end position="47"/>
    </location>
</feature>
<dbReference type="HOGENOM" id="CLU_070382_3_0_1"/>
<protein>
    <recommendedName>
        <fullName evidence="2">DUF7330 domain-containing protein</fullName>
    </recommendedName>
</protein>
<evidence type="ECO:0000313" key="4">
    <source>
        <dbReference type="Proteomes" id="UP000053593"/>
    </source>
</evidence>
<reference evidence="3 4" key="1">
    <citation type="submission" date="2014-04" db="EMBL/GenBank/DDBJ databases">
        <title>Evolutionary Origins and Diversification of the Mycorrhizal Mutualists.</title>
        <authorList>
            <consortium name="DOE Joint Genome Institute"/>
            <consortium name="Mycorrhizal Genomics Consortium"/>
            <person name="Kohler A."/>
            <person name="Kuo A."/>
            <person name="Nagy L.G."/>
            <person name="Floudas D."/>
            <person name="Copeland A."/>
            <person name="Barry K.W."/>
            <person name="Cichocki N."/>
            <person name="Veneault-Fourrey C."/>
            <person name="LaButti K."/>
            <person name="Lindquist E.A."/>
            <person name="Lipzen A."/>
            <person name="Lundell T."/>
            <person name="Morin E."/>
            <person name="Murat C."/>
            <person name="Riley R."/>
            <person name="Ohm R."/>
            <person name="Sun H."/>
            <person name="Tunlid A."/>
            <person name="Henrissat B."/>
            <person name="Grigoriev I.V."/>
            <person name="Hibbett D.S."/>
            <person name="Martin F."/>
        </authorList>
    </citation>
    <scope>NUCLEOTIDE SEQUENCE [LARGE SCALE GENOMIC DNA]</scope>
    <source>
        <strain evidence="3 4">FD-317 M1</strain>
    </source>
</reference>
<dbReference type="Proteomes" id="UP000053593">
    <property type="component" value="Unassembled WGS sequence"/>
</dbReference>
<dbReference type="AlphaFoldDB" id="A0A0D0CW99"/>
<evidence type="ECO:0000313" key="3">
    <source>
        <dbReference type="EMBL" id="KIK60378.1"/>
    </source>
</evidence>
<feature type="compositionally biased region" description="Pro residues" evidence="1">
    <location>
        <begin position="21"/>
        <end position="30"/>
    </location>
</feature>
<evidence type="ECO:0000256" key="1">
    <source>
        <dbReference type="SAM" id="MobiDB-lite"/>
    </source>
</evidence>
<keyword evidence="4" id="KW-1185">Reference proteome</keyword>
<name>A0A0D0CW99_9AGAR</name>
<dbReference type="Pfam" id="PF24016">
    <property type="entry name" value="DUF7330"/>
    <property type="match status" value="1"/>
</dbReference>
<dbReference type="EMBL" id="KN834775">
    <property type="protein sequence ID" value="KIK60378.1"/>
    <property type="molecule type" value="Genomic_DNA"/>
</dbReference>
<gene>
    <name evidence="3" type="ORF">GYMLUDRAFT_97115</name>
</gene>
<dbReference type="InterPro" id="IPR055754">
    <property type="entry name" value="DUF7330"/>
</dbReference>